<comment type="caution">
    <text evidence="2">The sequence shown here is derived from an EMBL/GenBank/DDBJ whole genome shotgun (WGS) entry which is preliminary data.</text>
</comment>
<gene>
    <name evidence="2" type="ORF">D3875_10340</name>
</gene>
<keyword evidence="3" id="KW-1185">Reference proteome</keyword>
<dbReference type="Proteomes" id="UP000286287">
    <property type="component" value="Unassembled WGS sequence"/>
</dbReference>
<dbReference type="EMBL" id="QYUJ01000014">
    <property type="protein sequence ID" value="RJF71902.1"/>
    <property type="molecule type" value="Genomic_DNA"/>
</dbReference>
<feature type="transmembrane region" description="Helical" evidence="1">
    <location>
        <begin position="102"/>
        <end position="133"/>
    </location>
</feature>
<evidence type="ECO:0000313" key="3">
    <source>
        <dbReference type="Proteomes" id="UP000286287"/>
    </source>
</evidence>
<accession>A0A418V741</accession>
<keyword evidence="1" id="KW-1133">Transmembrane helix</keyword>
<protein>
    <recommendedName>
        <fullName evidence="4">DUF4064 domain-containing protein</fullName>
    </recommendedName>
</protein>
<evidence type="ECO:0008006" key="4">
    <source>
        <dbReference type="Google" id="ProtNLM"/>
    </source>
</evidence>
<sequence>MTAPTPHPTQPPTQPRPPKLAFLTVPLLISLFTQCLSLLMTPFMGNDLNATLAEYGKLTGTTLPPLPPQTVQAVLWISLILTMALILWLYNTRRALLEGKHWGRVSAIVIAVFSLLLFPFGTLLGIVMLIGAFDREVVNYTRRK</sequence>
<dbReference type="OrthoDB" id="69414at2"/>
<dbReference type="AlphaFoldDB" id="A0A418V741"/>
<reference evidence="2 3" key="1">
    <citation type="submission" date="2018-09" db="EMBL/GenBank/DDBJ databases">
        <authorList>
            <person name="Zhu H."/>
        </authorList>
    </citation>
    <scope>NUCLEOTIDE SEQUENCE [LARGE SCALE GENOMIC DNA]</scope>
    <source>
        <strain evidence="2 3">K2S05-167</strain>
    </source>
</reference>
<proteinExistence type="predicted"/>
<organism evidence="2 3">
    <name type="scientific">Deinococcus cavernae</name>
    <dbReference type="NCBI Taxonomy" id="2320857"/>
    <lineage>
        <taxon>Bacteria</taxon>
        <taxon>Thermotogati</taxon>
        <taxon>Deinococcota</taxon>
        <taxon>Deinococci</taxon>
        <taxon>Deinococcales</taxon>
        <taxon>Deinococcaceae</taxon>
        <taxon>Deinococcus</taxon>
    </lineage>
</organism>
<feature type="transmembrane region" description="Helical" evidence="1">
    <location>
        <begin position="73"/>
        <end position="90"/>
    </location>
</feature>
<dbReference type="RefSeq" id="WP_119763513.1">
    <property type="nucleotide sequence ID" value="NZ_QYUJ01000014.1"/>
</dbReference>
<feature type="transmembrane region" description="Helical" evidence="1">
    <location>
        <begin position="20"/>
        <end position="40"/>
    </location>
</feature>
<evidence type="ECO:0000256" key="1">
    <source>
        <dbReference type="SAM" id="Phobius"/>
    </source>
</evidence>
<keyword evidence="1" id="KW-0812">Transmembrane</keyword>
<evidence type="ECO:0000313" key="2">
    <source>
        <dbReference type="EMBL" id="RJF71902.1"/>
    </source>
</evidence>
<keyword evidence="1" id="KW-0472">Membrane</keyword>
<name>A0A418V741_9DEIO</name>